<dbReference type="HAMAP" id="MF_00182">
    <property type="entry name" value="Formyl_trans"/>
    <property type="match status" value="1"/>
</dbReference>
<dbReference type="Pfam" id="PF02911">
    <property type="entry name" value="Formyl_trans_C"/>
    <property type="match status" value="1"/>
</dbReference>
<dbReference type="SUPFAM" id="SSF50486">
    <property type="entry name" value="FMT C-terminal domain-like"/>
    <property type="match status" value="1"/>
</dbReference>
<name>A0A399G835_9ACTN</name>
<evidence type="ECO:0000256" key="3">
    <source>
        <dbReference type="ARBA" id="ARBA00022679"/>
    </source>
</evidence>
<dbReference type="EC" id="2.1.2.9" evidence="2 5"/>
<sequence length="310" mass="32872">MRLVFAGTPEVAVPSLEALLASEHEVAAVVTRPDGAAGRGRRVSVSPVARRAAEAGIEVLKPARASDPEFLDRLRAIAPDCCPVVAYGALLRQEALDIPRHGWINLHFSLLPAWRGAAPVQHAVLHGDDITGATTFRIEQALDSGPVYGTVTEPINPRDTSGDLLERLSRSGAELLVRTLDGIAEGELVPRPQSTEGVTYASKLTSDDARVDFTAPAMHVDRLVRACTPAPGAWTLFRGARLKLGPVQPVADAPALPPGRLAVGRKEVLVGTATHPVRLGDVQPQGKKAMPAADWARGVRPGDDESLGDR</sequence>
<feature type="binding site" evidence="5">
    <location>
        <begin position="109"/>
        <end position="112"/>
    </location>
    <ligand>
        <name>(6S)-5,6,7,8-tetrahydrofolate</name>
        <dbReference type="ChEBI" id="CHEBI:57453"/>
    </ligand>
</feature>
<dbReference type="CDD" id="cd08646">
    <property type="entry name" value="FMT_core_Met-tRNA-FMT_N"/>
    <property type="match status" value="1"/>
</dbReference>
<dbReference type="KEGG" id="thao:NI17_002780"/>
<dbReference type="InterPro" id="IPR044135">
    <property type="entry name" value="Met-tRNA-FMT_C"/>
</dbReference>
<comment type="function">
    <text evidence="5">Attaches a formyl group to the free amino group of methionyl-tRNA(fMet). The formyl group appears to play a dual role in the initiator identity of N-formylmethionyl-tRNA by promoting its recognition by IF2 and preventing the misappropriation of this tRNA by the elongation apparatus.</text>
</comment>
<dbReference type="GO" id="GO:0005829">
    <property type="term" value="C:cytosol"/>
    <property type="evidence" value="ECO:0007669"/>
    <property type="project" value="TreeGrafter"/>
</dbReference>
<gene>
    <name evidence="5" type="primary">fmt</name>
    <name evidence="7" type="ORF">NI17_002780</name>
</gene>
<dbReference type="CDD" id="cd08704">
    <property type="entry name" value="Met_tRNA_FMT_C"/>
    <property type="match status" value="1"/>
</dbReference>
<dbReference type="RefSeq" id="WP_068689675.1">
    <property type="nucleotide sequence ID" value="NZ_CP063196.1"/>
</dbReference>
<protein>
    <recommendedName>
        <fullName evidence="2 5">Methionyl-tRNA formyltransferase</fullName>
        <ecNumber evidence="2 5">2.1.2.9</ecNumber>
    </recommendedName>
</protein>
<dbReference type="InterPro" id="IPR036477">
    <property type="entry name" value="Formyl_transf_N_sf"/>
</dbReference>
<dbReference type="InterPro" id="IPR005793">
    <property type="entry name" value="Formyl_trans_C"/>
</dbReference>
<dbReference type="OrthoDB" id="9802815at2"/>
<evidence type="ECO:0000256" key="2">
    <source>
        <dbReference type="ARBA" id="ARBA00012261"/>
    </source>
</evidence>
<organism evidence="7 8">
    <name type="scientific">Thermobifida halotolerans</name>
    <dbReference type="NCBI Taxonomy" id="483545"/>
    <lineage>
        <taxon>Bacteria</taxon>
        <taxon>Bacillati</taxon>
        <taxon>Actinomycetota</taxon>
        <taxon>Actinomycetes</taxon>
        <taxon>Streptosporangiales</taxon>
        <taxon>Nocardiopsidaceae</taxon>
        <taxon>Thermobifida</taxon>
    </lineage>
</organism>
<dbReference type="FunFam" id="3.40.50.12230:FF:000001">
    <property type="entry name" value="Methionyl-tRNA formyltransferase"/>
    <property type="match status" value="1"/>
</dbReference>
<dbReference type="Gene3D" id="3.40.50.12230">
    <property type="match status" value="1"/>
</dbReference>
<keyword evidence="3 5" id="KW-0808">Transferase</keyword>
<reference evidence="7" key="1">
    <citation type="submission" date="2020-10" db="EMBL/GenBank/DDBJ databases">
        <title>De novo genome project of the cellulose decomposer Thermobifida halotolerans type strain.</title>
        <authorList>
            <person name="Nagy I."/>
            <person name="Horvath B."/>
            <person name="Kukolya J."/>
            <person name="Nagy I."/>
            <person name="Orsini M."/>
        </authorList>
    </citation>
    <scope>NUCLEOTIDE SEQUENCE</scope>
    <source>
        <strain evidence="7">DSM 44931</strain>
    </source>
</reference>
<dbReference type="GO" id="GO:0004479">
    <property type="term" value="F:methionyl-tRNA formyltransferase activity"/>
    <property type="evidence" value="ECO:0007669"/>
    <property type="project" value="UniProtKB-UniRule"/>
</dbReference>
<evidence type="ECO:0000256" key="1">
    <source>
        <dbReference type="ARBA" id="ARBA00010699"/>
    </source>
</evidence>
<dbReference type="InterPro" id="IPR041711">
    <property type="entry name" value="Met-tRNA-FMT_N"/>
</dbReference>
<dbReference type="PANTHER" id="PTHR11138:SF5">
    <property type="entry name" value="METHIONYL-TRNA FORMYLTRANSFERASE, MITOCHONDRIAL"/>
    <property type="match status" value="1"/>
</dbReference>
<evidence type="ECO:0000313" key="8">
    <source>
        <dbReference type="Proteomes" id="UP000265719"/>
    </source>
</evidence>
<evidence type="ECO:0000256" key="4">
    <source>
        <dbReference type="ARBA" id="ARBA00022917"/>
    </source>
</evidence>
<dbReference type="SUPFAM" id="SSF53328">
    <property type="entry name" value="Formyltransferase"/>
    <property type="match status" value="1"/>
</dbReference>
<dbReference type="InterPro" id="IPR002376">
    <property type="entry name" value="Formyl_transf_N"/>
</dbReference>
<proteinExistence type="inferred from homology"/>
<evidence type="ECO:0000313" key="7">
    <source>
        <dbReference type="EMBL" id="UOE20191.1"/>
    </source>
</evidence>
<dbReference type="Proteomes" id="UP000265719">
    <property type="component" value="Chromosome"/>
</dbReference>
<dbReference type="InterPro" id="IPR005794">
    <property type="entry name" value="Fmt"/>
</dbReference>
<dbReference type="Pfam" id="PF00551">
    <property type="entry name" value="Formyl_trans_N"/>
    <property type="match status" value="1"/>
</dbReference>
<dbReference type="AlphaFoldDB" id="A0A399G835"/>
<keyword evidence="4 5" id="KW-0648">Protein biosynthesis</keyword>
<feature type="compositionally biased region" description="Basic and acidic residues" evidence="6">
    <location>
        <begin position="300"/>
        <end position="310"/>
    </location>
</feature>
<keyword evidence="8" id="KW-1185">Reference proteome</keyword>
<comment type="catalytic activity">
    <reaction evidence="5">
        <text>L-methionyl-tRNA(fMet) + (6R)-10-formyltetrahydrofolate = N-formyl-L-methionyl-tRNA(fMet) + (6S)-5,6,7,8-tetrahydrofolate + H(+)</text>
        <dbReference type="Rhea" id="RHEA:24380"/>
        <dbReference type="Rhea" id="RHEA-COMP:9952"/>
        <dbReference type="Rhea" id="RHEA-COMP:9953"/>
        <dbReference type="ChEBI" id="CHEBI:15378"/>
        <dbReference type="ChEBI" id="CHEBI:57453"/>
        <dbReference type="ChEBI" id="CHEBI:78530"/>
        <dbReference type="ChEBI" id="CHEBI:78844"/>
        <dbReference type="ChEBI" id="CHEBI:195366"/>
        <dbReference type="EC" id="2.1.2.9"/>
    </reaction>
</comment>
<comment type="similarity">
    <text evidence="1 5">Belongs to the Fmt family.</text>
</comment>
<evidence type="ECO:0000256" key="6">
    <source>
        <dbReference type="SAM" id="MobiDB-lite"/>
    </source>
</evidence>
<dbReference type="NCBIfam" id="TIGR00460">
    <property type="entry name" value="fmt"/>
    <property type="match status" value="1"/>
</dbReference>
<dbReference type="PANTHER" id="PTHR11138">
    <property type="entry name" value="METHIONYL-TRNA FORMYLTRANSFERASE"/>
    <property type="match status" value="1"/>
</dbReference>
<dbReference type="InterPro" id="IPR011034">
    <property type="entry name" value="Formyl_transferase-like_C_sf"/>
</dbReference>
<evidence type="ECO:0000256" key="5">
    <source>
        <dbReference type="HAMAP-Rule" id="MF_00182"/>
    </source>
</evidence>
<feature type="region of interest" description="Disordered" evidence="6">
    <location>
        <begin position="279"/>
        <end position="310"/>
    </location>
</feature>
<accession>A0A399G835</accession>
<dbReference type="EMBL" id="CP063196">
    <property type="protein sequence ID" value="UOE20191.1"/>
    <property type="molecule type" value="Genomic_DNA"/>
</dbReference>